<protein>
    <recommendedName>
        <fullName evidence="10">Sodium/calcium exchanger membrane region domain-containing protein</fullName>
    </recommendedName>
</protein>
<evidence type="ECO:0000256" key="1">
    <source>
        <dbReference type="ARBA" id="ARBA00004141"/>
    </source>
</evidence>
<dbReference type="EMBL" id="KN831784">
    <property type="protein sequence ID" value="KIM39759.1"/>
    <property type="molecule type" value="Genomic_DNA"/>
</dbReference>
<evidence type="ECO:0000256" key="3">
    <source>
        <dbReference type="ARBA" id="ARBA00022448"/>
    </source>
</evidence>
<feature type="chain" id="PRO_5002162148" description="Sodium/calcium exchanger membrane region domain-containing protein" evidence="9">
    <location>
        <begin position="28"/>
        <end position="773"/>
    </location>
</feature>
<dbReference type="GO" id="GO:0008324">
    <property type="term" value="F:monoatomic cation transmembrane transporter activity"/>
    <property type="evidence" value="ECO:0007669"/>
    <property type="project" value="TreeGrafter"/>
</dbReference>
<evidence type="ECO:0000256" key="9">
    <source>
        <dbReference type="SAM" id="SignalP"/>
    </source>
</evidence>
<name>A0A0C3C685_HEBCY</name>
<reference evidence="11 12" key="1">
    <citation type="submission" date="2014-04" db="EMBL/GenBank/DDBJ databases">
        <authorList>
            <consortium name="DOE Joint Genome Institute"/>
            <person name="Kuo A."/>
            <person name="Gay G."/>
            <person name="Dore J."/>
            <person name="Kohler A."/>
            <person name="Nagy L.G."/>
            <person name="Floudas D."/>
            <person name="Copeland A."/>
            <person name="Barry K.W."/>
            <person name="Cichocki N."/>
            <person name="Veneault-Fourrey C."/>
            <person name="LaButti K."/>
            <person name="Lindquist E.A."/>
            <person name="Lipzen A."/>
            <person name="Lundell T."/>
            <person name="Morin E."/>
            <person name="Murat C."/>
            <person name="Sun H."/>
            <person name="Tunlid A."/>
            <person name="Henrissat B."/>
            <person name="Grigoriev I.V."/>
            <person name="Hibbett D.S."/>
            <person name="Martin F."/>
            <person name="Nordberg H.P."/>
            <person name="Cantor M.N."/>
            <person name="Hua S.X."/>
        </authorList>
    </citation>
    <scope>NUCLEOTIDE SEQUENCE [LARGE SCALE GENOMIC DNA]</scope>
    <source>
        <strain evidence="12">h7</strain>
    </source>
</reference>
<comment type="subcellular location">
    <subcellularLocation>
        <location evidence="1">Membrane</location>
        <topology evidence="1">Multi-pass membrane protein</topology>
    </subcellularLocation>
</comment>
<evidence type="ECO:0000256" key="8">
    <source>
        <dbReference type="SAM" id="Phobius"/>
    </source>
</evidence>
<feature type="transmembrane region" description="Helical" evidence="8">
    <location>
        <begin position="618"/>
        <end position="634"/>
    </location>
</feature>
<feature type="transmembrane region" description="Helical" evidence="8">
    <location>
        <begin position="675"/>
        <end position="701"/>
    </location>
</feature>
<dbReference type="InterPro" id="IPR051359">
    <property type="entry name" value="CaCA_antiporter"/>
</dbReference>
<organism evidence="11 12">
    <name type="scientific">Hebeloma cylindrosporum</name>
    <dbReference type="NCBI Taxonomy" id="76867"/>
    <lineage>
        <taxon>Eukaryota</taxon>
        <taxon>Fungi</taxon>
        <taxon>Dikarya</taxon>
        <taxon>Basidiomycota</taxon>
        <taxon>Agaricomycotina</taxon>
        <taxon>Agaricomycetes</taxon>
        <taxon>Agaricomycetidae</taxon>
        <taxon>Agaricales</taxon>
        <taxon>Agaricineae</taxon>
        <taxon>Hymenogastraceae</taxon>
        <taxon>Hebeloma</taxon>
    </lineage>
</organism>
<dbReference type="GO" id="GO:0006874">
    <property type="term" value="P:intracellular calcium ion homeostasis"/>
    <property type="evidence" value="ECO:0007669"/>
    <property type="project" value="TreeGrafter"/>
</dbReference>
<proteinExistence type="inferred from homology"/>
<feature type="transmembrane region" description="Helical" evidence="8">
    <location>
        <begin position="178"/>
        <end position="199"/>
    </location>
</feature>
<dbReference type="Gene3D" id="1.20.1420.30">
    <property type="entry name" value="NCX, central ion-binding region"/>
    <property type="match status" value="2"/>
</dbReference>
<evidence type="ECO:0000256" key="5">
    <source>
        <dbReference type="ARBA" id="ARBA00022989"/>
    </source>
</evidence>
<keyword evidence="5 8" id="KW-1133">Transmembrane helix</keyword>
<evidence type="ECO:0000256" key="2">
    <source>
        <dbReference type="ARBA" id="ARBA00008170"/>
    </source>
</evidence>
<keyword evidence="6 8" id="KW-0472">Membrane</keyword>
<feature type="transmembrane region" description="Helical" evidence="8">
    <location>
        <begin position="584"/>
        <end position="606"/>
    </location>
</feature>
<feature type="transmembrane region" description="Helical" evidence="8">
    <location>
        <begin position="752"/>
        <end position="769"/>
    </location>
</feature>
<evidence type="ECO:0000313" key="11">
    <source>
        <dbReference type="EMBL" id="KIM39759.1"/>
    </source>
</evidence>
<sequence>MPAPSPRIVFASLLILNCLLWSRGRYGQPIQSSLLHGEASLVKRISYELSQSQHSRASSYSENECHPLAFPIDSQCQHVDTDCPTSDTVLDIDYLHHYYCSKPTLRPLVFTGLFLWLIFLFSTLGISASDFFTPNLATISQLLGLDENVAGVTLLAFGNGSPDVFSTFSAMRANSGSLAIGELVGAATFIVSCVVGSMCIIKPFEVHRFPFLRDVGFFSLAVGLVLVILWDGQISAWEAGSLILLYFVYVAVVVGGSLSERKKRDDLHNHLRVTVSQEPYSDEPPLSPGRVRAVSAPELPRLDLHNLAHYSQPPSPTSSHVAQLPSFSLVGALEFRDVVASLKKQAAGPSLGIFETPVTPYAGGHYHTHFARSRSVSPHSSVDEETLIGLQRTRSPVASQPSSGTRTEPRDLLSVDPQDYFSTNTPRGPIPPILRTPASPHESTSDVSSIEPLYTPPNNPSGLSGILGQVCHILFPTLHNFRQQGTLSQVACVLAAPAVLCLTLTLPVVVTPYENGRSGPEKMHNTDTRLAEFEEEGVERTLFAEQEVQDNLHQLSFNKWLMAAQCLFGPLFCVEVLFGGTKHAFWLLLGTVIAGSALGILVVIFAERGASPAGRMTRCSMGFFVSMVWIMAIADEVVNVLQTFGLIFGLSDAIIGLTIFAVGNSLADLVANMSVAAFAPIMGFSACFGGPMLNILLGVGVSGSYIIHQTGQPYILKLSHTLFVSSFGLLFLLATTLIFVPQNDYILTHRWGTLLIATYTVIMLINVIVELKS</sequence>
<evidence type="ECO:0000256" key="7">
    <source>
        <dbReference type="SAM" id="MobiDB-lite"/>
    </source>
</evidence>
<dbReference type="PANTHER" id="PTHR12266:SF0">
    <property type="entry name" value="MITOCHONDRIAL SODIUM_CALCIUM EXCHANGER PROTEIN"/>
    <property type="match status" value="1"/>
</dbReference>
<feature type="transmembrane region" description="Helical" evidence="8">
    <location>
        <begin position="640"/>
        <end position="663"/>
    </location>
</feature>
<dbReference type="InterPro" id="IPR004837">
    <property type="entry name" value="NaCa_Exmemb"/>
</dbReference>
<feature type="signal peptide" evidence="9">
    <location>
        <begin position="1"/>
        <end position="27"/>
    </location>
</feature>
<dbReference type="Proteomes" id="UP000053424">
    <property type="component" value="Unassembled WGS sequence"/>
</dbReference>
<dbReference type="AlphaFoldDB" id="A0A0C3C685"/>
<feature type="compositionally biased region" description="Polar residues" evidence="7">
    <location>
        <begin position="392"/>
        <end position="406"/>
    </location>
</feature>
<keyword evidence="12" id="KW-1185">Reference proteome</keyword>
<feature type="domain" description="Sodium/calcium exchanger membrane region" evidence="10">
    <location>
        <begin position="115"/>
        <end position="254"/>
    </location>
</feature>
<dbReference type="Pfam" id="PF01699">
    <property type="entry name" value="Na_Ca_ex"/>
    <property type="match status" value="2"/>
</dbReference>
<dbReference type="PANTHER" id="PTHR12266">
    <property type="entry name" value="NA+/CA2+ K+ INDEPENDENT EXCHANGER"/>
    <property type="match status" value="1"/>
</dbReference>
<feature type="transmembrane region" description="Helical" evidence="8">
    <location>
        <begin position="721"/>
        <end position="740"/>
    </location>
</feature>
<feature type="transmembrane region" description="Helical" evidence="8">
    <location>
        <begin position="211"/>
        <end position="230"/>
    </location>
</feature>
<gene>
    <name evidence="11" type="ORF">M413DRAFT_446672</name>
</gene>
<feature type="transmembrane region" description="Helical" evidence="8">
    <location>
        <begin position="236"/>
        <end position="258"/>
    </location>
</feature>
<feature type="transmembrane region" description="Helical" evidence="8">
    <location>
        <begin position="108"/>
        <end position="128"/>
    </location>
</feature>
<keyword evidence="3" id="KW-0813">Transport</keyword>
<evidence type="ECO:0000313" key="12">
    <source>
        <dbReference type="Proteomes" id="UP000053424"/>
    </source>
</evidence>
<accession>A0A0C3C685</accession>
<dbReference type="STRING" id="686832.A0A0C3C685"/>
<feature type="transmembrane region" description="Helical" evidence="8">
    <location>
        <begin position="560"/>
        <end position="578"/>
    </location>
</feature>
<dbReference type="InterPro" id="IPR044880">
    <property type="entry name" value="NCX_ion-bd_dom_sf"/>
</dbReference>
<dbReference type="HOGENOM" id="CLU_004979_2_1_1"/>
<feature type="region of interest" description="Disordered" evidence="7">
    <location>
        <begin position="372"/>
        <end position="456"/>
    </location>
</feature>
<evidence type="ECO:0000259" key="10">
    <source>
        <dbReference type="Pfam" id="PF01699"/>
    </source>
</evidence>
<keyword evidence="4 8" id="KW-0812">Transmembrane</keyword>
<keyword evidence="9" id="KW-0732">Signal</keyword>
<reference evidence="12" key="2">
    <citation type="submission" date="2015-01" db="EMBL/GenBank/DDBJ databases">
        <title>Evolutionary Origins and Diversification of the Mycorrhizal Mutualists.</title>
        <authorList>
            <consortium name="DOE Joint Genome Institute"/>
            <consortium name="Mycorrhizal Genomics Consortium"/>
            <person name="Kohler A."/>
            <person name="Kuo A."/>
            <person name="Nagy L.G."/>
            <person name="Floudas D."/>
            <person name="Copeland A."/>
            <person name="Barry K.W."/>
            <person name="Cichocki N."/>
            <person name="Veneault-Fourrey C."/>
            <person name="LaButti K."/>
            <person name="Lindquist E.A."/>
            <person name="Lipzen A."/>
            <person name="Lundell T."/>
            <person name="Morin E."/>
            <person name="Murat C."/>
            <person name="Riley R."/>
            <person name="Ohm R."/>
            <person name="Sun H."/>
            <person name="Tunlid A."/>
            <person name="Henrissat B."/>
            <person name="Grigoriev I.V."/>
            <person name="Hibbett D.S."/>
            <person name="Martin F."/>
        </authorList>
    </citation>
    <scope>NUCLEOTIDE SEQUENCE [LARGE SCALE GENOMIC DNA]</scope>
    <source>
        <strain evidence="12">h7</strain>
    </source>
</reference>
<dbReference type="GO" id="GO:0016020">
    <property type="term" value="C:membrane"/>
    <property type="evidence" value="ECO:0007669"/>
    <property type="project" value="UniProtKB-SubCell"/>
</dbReference>
<dbReference type="OrthoDB" id="407410at2759"/>
<evidence type="ECO:0000256" key="6">
    <source>
        <dbReference type="ARBA" id="ARBA00023136"/>
    </source>
</evidence>
<feature type="domain" description="Sodium/calcium exchanger membrane region" evidence="10">
    <location>
        <begin position="622"/>
        <end position="766"/>
    </location>
</feature>
<evidence type="ECO:0000256" key="4">
    <source>
        <dbReference type="ARBA" id="ARBA00022692"/>
    </source>
</evidence>
<comment type="similarity">
    <text evidence="2">Belongs to the Ca(2+):cation antiporter (CaCA) (TC 2.A.19) family.</text>
</comment>